<dbReference type="InterPro" id="IPR005094">
    <property type="entry name" value="Endonuclease_MobA/VirD2"/>
</dbReference>
<comment type="caution">
    <text evidence="3">The sequence shown here is derived from an EMBL/GenBank/DDBJ whole genome shotgun (WGS) entry which is preliminary data.</text>
</comment>
<feature type="domain" description="MobA/VirD2-like nuclease" evidence="2">
    <location>
        <begin position="43"/>
        <end position="146"/>
    </location>
</feature>
<dbReference type="Proteomes" id="UP000269591">
    <property type="component" value="Unassembled WGS sequence"/>
</dbReference>
<sequence length="390" mass="42875">MLKAISGHTSTKGIRRYLTKKNRSLAEDCLNLDPPEPGRAFDWAAAMDETRRLFGNDSAWRGRRARTYKHYVVSPDPKDGVSLDGLRALAIRWAQESFPNHEVAIVYHDDNANGIPHAHVVVNNTDVETGRRLQDPDPKALARSLQRIAESLGMSPLEPPAPSGVASRAARRDARPAPGTYRDEHVRRAERELADRGEYSWVAGIRARVKVARSVSRSEAEFRSLLASLGVEVSDNSPRAARRDWVYSLADAPTRKVSGERLGLSYGRERLQPLFRAGGARRIADAGERAIAAIARRAVEVGDLEELKTLSEAVSLIESSHAACAADLDGLAAKGAPPRLVDYARQSGRPIPQPTPPACPGRTTTRRQPLRDDSAPGPRRDERGREGHER</sequence>
<dbReference type="RefSeq" id="WP_123209237.1">
    <property type="nucleotide sequence ID" value="NZ_QIBX01000014.1"/>
</dbReference>
<accession>A0A3N0AW24</accession>
<evidence type="ECO:0000259" key="2">
    <source>
        <dbReference type="Pfam" id="PF03432"/>
    </source>
</evidence>
<keyword evidence="4" id="KW-1185">Reference proteome</keyword>
<feature type="compositionally biased region" description="Basic and acidic residues" evidence="1">
    <location>
        <begin position="170"/>
        <end position="188"/>
    </location>
</feature>
<protein>
    <submittedName>
        <fullName evidence="3">Relaxase</fullName>
    </submittedName>
</protein>
<gene>
    <name evidence="3" type="ORF">DMP06_08125</name>
</gene>
<evidence type="ECO:0000313" key="3">
    <source>
        <dbReference type="EMBL" id="RNL39082.1"/>
    </source>
</evidence>
<proteinExistence type="predicted"/>
<organism evidence="3 4">
    <name type="scientific">Slackia equolifaciens</name>
    <dbReference type="NCBI Taxonomy" id="498718"/>
    <lineage>
        <taxon>Bacteria</taxon>
        <taxon>Bacillati</taxon>
        <taxon>Actinomycetota</taxon>
        <taxon>Coriobacteriia</taxon>
        <taxon>Eggerthellales</taxon>
        <taxon>Eggerthellaceae</taxon>
        <taxon>Slackia</taxon>
    </lineage>
</organism>
<dbReference type="Pfam" id="PF03432">
    <property type="entry name" value="Relaxase"/>
    <property type="match status" value="1"/>
</dbReference>
<dbReference type="OrthoDB" id="3192856at2"/>
<reference evidence="4" key="1">
    <citation type="submission" date="2018-05" db="EMBL/GenBank/DDBJ databases">
        <title>Genome Sequencing of selected type strains of the family Eggerthellaceae.</title>
        <authorList>
            <person name="Danylec N."/>
            <person name="Stoll D.A."/>
            <person name="Doetsch A."/>
            <person name="Huch M."/>
        </authorList>
    </citation>
    <scope>NUCLEOTIDE SEQUENCE [LARGE SCALE GENOMIC DNA]</scope>
    <source>
        <strain evidence="4">DSM 24851</strain>
    </source>
</reference>
<feature type="compositionally biased region" description="Basic and acidic residues" evidence="1">
    <location>
        <begin position="369"/>
        <end position="390"/>
    </location>
</feature>
<dbReference type="AlphaFoldDB" id="A0A3N0AW24"/>
<name>A0A3N0AW24_9ACTN</name>
<feature type="region of interest" description="Disordered" evidence="1">
    <location>
        <begin position="341"/>
        <end position="390"/>
    </location>
</feature>
<evidence type="ECO:0000313" key="4">
    <source>
        <dbReference type="Proteomes" id="UP000269591"/>
    </source>
</evidence>
<dbReference type="EMBL" id="QIBX01000014">
    <property type="protein sequence ID" value="RNL39082.1"/>
    <property type="molecule type" value="Genomic_DNA"/>
</dbReference>
<evidence type="ECO:0000256" key="1">
    <source>
        <dbReference type="SAM" id="MobiDB-lite"/>
    </source>
</evidence>
<feature type="region of interest" description="Disordered" evidence="1">
    <location>
        <begin position="151"/>
        <end position="188"/>
    </location>
</feature>